<keyword evidence="2" id="KW-1185">Reference proteome</keyword>
<dbReference type="EMBL" id="JYDJ01003895">
    <property type="protein sequence ID" value="KRX28901.1"/>
    <property type="molecule type" value="Genomic_DNA"/>
</dbReference>
<sequence>MSLKIIFKNVQFYKKCHSFYTNKIFSVLPVESQRVTVFL</sequence>
<comment type="caution">
    <text evidence="1">The sequence shown here is derived from an EMBL/GenBank/DDBJ whole genome shotgun (WGS) entry which is preliminary data.</text>
</comment>
<dbReference type="Proteomes" id="UP000055048">
    <property type="component" value="Unassembled WGS sequence"/>
</dbReference>
<evidence type="ECO:0000313" key="1">
    <source>
        <dbReference type="EMBL" id="KRX28901.1"/>
    </source>
</evidence>
<organism evidence="1 2">
    <name type="scientific">Trichinella murrelli</name>
    <dbReference type="NCBI Taxonomy" id="144512"/>
    <lineage>
        <taxon>Eukaryota</taxon>
        <taxon>Metazoa</taxon>
        <taxon>Ecdysozoa</taxon>
        <taxon>Nematoda</taxon>
        <taxon>Enoplea</taxon>
        <taxon>Dorylaimia</taxon>
        <taxon>Trichinellida</taxon>
        <taxon>Trichinellidae</taxon>
        <taxon>Trichinella</taxon>
    </lineage>
</organism>
<protein>
    <submittedName>
        <fullName evidence="1">Uncharacterized protein</fullName>
    </submittedName>
</protein>
<name>A0A0V0SQR0_9BILA</name>
<dbReference type="AlphaFoldDB" id="A0A0V0SQR0"/>
<reference evidence="1 2" key="1">
    <citation type="submission" date="2015-01" db="EMBL/GenBank/DDBJ databases">
        <title>Evolution of Trichinella species and genotypes.</title>
        <authorList>
            <person name="Korhonen P.K."/>
            <person name="Edoardo P."/>
            <person name="Giuseppe L.R."/>
            <person name="Gasser R.B."/>
        </authorList>
    </citation>
    <scope>NUCLEOTIDE SEQUENCE [LARGE SCALE GENOMIC DNA]</scope>
    <source>
        <strain evidence="1">ISS417</strain>
    </source>
</reference>
<gene>
    <name evidence="1" type="ORF">T05_7998</name>
</gene>
<proteinExistence type="predicted"/>
<evidence type="ECO:0000313" key="2">
    <source>
        <dbReference type="Proteomes" id="UP000055048"/>
    </source>
</evidence>
<accession>A0A0V0SQR0</accession>